<dbReference type="AlphaFoldDB" id="A0A9P8CJ83"/>
<feature type="compositionally biased region" description="Acidic residues" evidence="1">
    <location>
        <begin position="325"/>
        <end position="339"/>
    </location>
</feature>
<sequence>MATIIHASTPPPPEGPIHIPGTPKHGYGDYEPYSPRRQSARVLQRGQAATTPPPRTTAKTSAIDMSSPPPTSPQTAPKKLPKRINMDGGRRVSGALDYNTTASAATALGLPVPSFEMDARNKSLRKTGMLPTPDKTPKKRPHEVAPAIKGIARTLFSSRSETLEEIMPSPRKRGKKYSGFALDSFKADDDEGGVQIYTDSHDRVPEVDASSENPFFGVPAAIHPEPMKRSSKRRKIAIPGEGELSIEEAEKRKDGMVYVFRGKKVFKKFNVEEEEDEPLSETEIYGAHLHGSNHHQPLTRSAVKPRLLFPSPEQKKARAQKSPIADEDEEAVTDIEDPELATPAEEQAKFIATPKASKFAPVSPPTTLRATRSKDVGLPSSSATDSDAGPKRRGE</sequence>
<protein>
    <submittedName>
        <fullName evidence="2">Uncharacterized protein</fullName>
    </submittedName>
</protein>
<accession>A0A9P8CJ83</accession>
<feature type="region of interest" description="Disordered" evidence="1">
    <location>
        <begin position="271"/>
        <end position="395"/>
    </location>
</feature>
<evidence type="ECO:0000313" key="2">
    <source>
        <dbReference type="EMBL" id="KAG9248712.1"/>
    </source>
</evidence>
<dbReference type="Proteomes" id="UP000887226">
    <property type="component" value="Unassembled WGS sequence"/>
</dbReference>
<gene>
    <name evidence="2" type="ORF">BJ878DRAFT_412166</name>
</gene>
<evidence type="ECO:0000256" key="1">
    <source>
        <dbReference type="SAM" id="MobiDB-lite"/>
    </source>
</evidence>
<organism evidence="2 3">
    <name type="scientific">Calycina marina</name>
    <dbReference type="NCBI Taxonomy" id="1763456"/>
    <lineage>
        <taxon>Eukaryota</taxon>
        <taxon>Fungi</taxon>
        <taxon>Dikarya</taxon>
        <taxon>Ascomycota</taxon>
        <taxon>Pezizomycotina</taxon>
        <taxon>Leotiomycetes</taxon>
        <taxon>Helotiales</taxon>
        <taxon>Pezizellaceae</taxon>
        <taxon>Calycina</taxon>
    </lineage>
</organism>
<reference evidence="2" key="1">
    <citation type="journal article" date="2021" name="IMA Fungus">
        <title>Genomic characterization of three marine fungi, including Emericellopsis atlantica sp. nov. with signatures of a generalist lifestyle and marine biomass degradation.</title>
        <authorList>
            <person name="Hagestad O.C."/>
            <person name="Hou L."/>
            <person name="Andersen J.H."/>
            <person name="Hansen E.H."/>
            <person name="Altermark B."/>
            <person name="Li C."/>
            <person name="Kuhnert E."/>
            <person name="Cox R.J."/>
            <person name="Crous P.W."/>
            <person name="Spatafora J.W."/>
            <person name="Lail K."/>
            <person name="Amirebrahimi M."/>
            <person name="Lipzen A."/>
            <person name="Pangilinan J."/>
            <person name="Andreopoulos W."/>
            <person name="Hayes R.D."/>
            <person name="Ng V."/>
            <person name="Grigoriev I.V."/>
            <person name="Jackson S.A."/>
            <person name="Sutton T.D.S."/>
            <person name="Dobson A.D.W."/>
            <person name="Rama T."/>
        </authorList>
    </citation>
    <scope>NUCLEOTIDE SEQUENCE</scope>
    <source>
        <strain evidence="2">TRa3180A</strain>
    </source>
</reference>
<feature type="region of interest" description="Disordered" evidence="1">
    <location>
        <begin position="204"/>
        <end position="236"/>
    </location>
</feature>
<dbReference type="OrthoDB" id="5398515at2759"/>
<feature type="region of interest" description="Disordered" evidence="1">
    <location>
        <begin position="1"/>
        <end position="93"/>
    </location>
</feature>
<dbReference type="EMBL" id="MU253744">
    <property type="protein sequence ID" value="KAG9248712.1"/>
    <property type="molecule type" value="Genomic_DNA"/>
</dbReference>
<name>A0A9P8CJ83_9HELO</name>
<proteinExistence type="predicted"/>
<feature type="region of interest" description="Disordered" evidence="1">
    <location>
        <begin position="124"/>
        <end position="146"/>
    </location>
</feature>
<comment type="caution">
    <text evidence="2">The sequence shown here is derived from an EMBL/GenBank/DDBJ whole genome shotgun (WGS) entry which is preliminary data.</text>
</comment>
<evidence type="ECO:0000313" key="3">
    <source>
        <dbReference type="Proteomes" id="UP000887226"/>
    </source>
</evidence>
<keyword evidence="3" id="KW-1185">Reference proteome</keyword>